<name>A0A2P8I3L2_SACCR</name>
<dbReference type="PRINTS" id="PR00040">
    <property type="entry name" value="HTHMERR"/>
</dbReference>
<dbReference type="InterPro" id="IPR000551">
    <property type="entry name" value="MerR-type_HTH_dom"/>
</dbReference>
<dbReference type="Pfam" id="PF13411">
    <property type="entry name" value="MerR_1"/>
    <property type="match status" value="1"/>
</dbReference>
<dbReference type="EMBL" id="PYAX01000010">
    <property type="protein sequence ID" value="PSL53048.1"/>
    <property type="molecule type" value="Genomic_DNA"/>
</dbReference>
<dbReference type="InterPro" id="IPR047057">
    <property type="entry name" value="MerR_fam"/>
</dbReference>
<accession>A0A2P8I3L2</accession>
<dbReference type="GO" id="GO:0003677">
    <property type="term" value="F:DNA binding"/>
    <property type="evidence" value="ECO:0007669"/>
    <property type="project" value="UniProtKB-KW"/>
</dbReference>
<gene>
    <name evidence="3" type="ORF">B0I31_110139</name>
</gene>
<dbReference type="PROSITE" id="PS50937">
    <property type="entry name" value="HTH_MERR_2"/>
    <property type="match status" value="1"/>
</dbReference>
<dbReference type="SMART" id="SM00422">
    <property type="entry name" value="HTH_MERR"/>
    <property type="match status" value="1"/>
</dbReference>
<dbReference type="CDD" id="cd01106">
    <property type="entry name" value="HTH_TipAL-Mta"/>
    <property type="match status" value="1"/>
</dbReference>
<dbReference type="AlphaFoldDB" id="A0A2P8I3L2"/>
<dbReference type="PANTHER" id="PTHR30204:SF90">
    <property type="entry name" value="HTH-TYPE TRANSCRIPTIONAL ACTIVATOR MTA"/>
    <property type="match status" value="1"/>
</dbReference>
<proteinExistence type="predicted"/>
<sequence length="260" mass="29200">MTAEGGVDRPRWSVGALAKVAGMTVRTLHHYDELGLLRPSERTPSGHRRYTEADLHRLYQIRLLRQLGMSLDEIGGVLADTSDPGPLTRVLAGHLEQLDEQVWRLNALRRQTRGLLAQLNGPTRPDSDRLLALLGSTTIFDQHLTREQRDFLDEHAAEIGPAARERLDEEWPEVLAKIVEHYRAGDPVDDPDVLRTARRLVSVGETFAAGDREILRSMSAFFRENGRGVLRDVLPGQPLDDLGDGLWDYLSRMYAALSPE</sequence>
<dbReference type="InterPro" id="IPR009061">
    <property type="entry name" value="DNA-bd_dom_put_sf"/>
</dbReference>
<dbReference type="Proteomes" id="UP000241118">
    <property type="component" value="Unassembled WGS sequence"/>
</dbReference>
<comment type="caution">
    <text evidence="3">The sequence shown here is derived from an EMBL/GenBank/DDBJ whole genome shotgun (WGS) entry which is preliminary data.</text>
</comment>
<keyword evidence="1 3" id="KW-0238">DNA-binding</keyword>
<organism evidence="3 4">
    <name type="scientific">Saccharothrix carnea</name>
    <dbReference type="NCBI Taxonomy" id="1280637"/>
    <lineage>
        <taxon>Bacteria</taxon>
        <taxon>Bacillati</taxon>
        <taxon>Actinomycetota</taxon>
        <taxon>Actinomycetes</taxon>
        <taxon>Pseudonocardiales</taxon>
        <taxon>Pseudonocardiaceae</taxon>
        <taxon>Saccharothrix</taxon>
    </lineage>
</organism>
<evidence type="ECO:0000313" key="3">
    <source>
        <dbReference type="EMBL" id="PSL53048.1"/>
    </source>
</evidence>
<dbReference type="GO" id="GO:0003700">
    <property type="term" value="F:DNA-binding transcription factor activity"/>
    <property type="evidence" value="ECO:0007669"/>
    <property type="project" value="InterPro"/>
</dbReference>
<dbReference type="PANTHER" id="PTHR30204">
    <property type="entry name" value="REDOX-CYCLING DRUG-SENSING TRANSCRIPTIONAL ACTIVATOR SOXR"/>
    <property type="match status" value="1"/>
</dbReference>
<evidence type="ECO:0000256" key="1">
    <source>
        <dbReference type="ARBA" id="ARBA00023125"/>
    </source>
</evidence>
<keyword evidence="4" id="KW-1185">Reference proteome</keyword>
<evidence type="ECO:0000313" key="4">
    <source>
        <dbReference type="Proteomes" id="UP000241118"/>
    </source>
</evidence>
<evidence type="ECO:0000259" key="2">
    <source>
        <dbReference type="PROSITE" id="PS50937"/>
    </source>
</evidence>
<dbReference type="Gene3D" id="1.10.1660.10">
    <property type="match status" value="1"/>
</dbReference>
<dbReference type="RefSeq" id="WP_106618380.1">
    <property type="nucleotide sequence ID" value="NZ_PYAX01000010.1"/>
</dbReference>
<dbReference type="OrthoDB" id="9809391at2"/>
<feature type="domain" description="HTH merR-type" evidence="2">
    <location>
        <begin position="11"/>
        <end position="80"/>
    </location>
</feature>
<protein>
    <submittedName>
        <fullName evidence="3">DNA-binding transcriptional MerR regulator</fullName>
    </submittedName>
</protein>
<reference evidence="3 4" key="1">
    <citation type="submission" date="2018-03" db="EMBL/GenBank/DDBJ databases">
        <title>Genomic Encyclopedia of Type Strains, Phase III (KMG-III): the genomes of soil and plant-associated and newly described type strains.</title>
        <authorList>
            <person name="Whitman W."/>
        </authorList>
    </citation>
    <scope>NUCLEOTIDE SEQUENCE [LARGE SCALE GENOMIC DNA]</scope>
    <source>
        <strain evidence="3 4">CGMCC 4.7097</strain>
    </source>
</reference>
<dbReference type="SUPFAM" id="SSF46955">
    <property type="entry name" value="Putative DNA-binding domain"/>
    <property type="match status" value="1"/>
</dbReference>